<dbReference type="PANTHER" id="PTHR35205:SF1">
    <property type="entry name" value="ZU5 DOMAIN-CONTAINING PROTEIN"/>
    <property type="match status" value="1"/>
</dbReference>
<proteinExistence type="predicted"/>
<organism evidence="1 2">
    <name type="scientific">Lasiosphaeris hirsuta</name>
    <dbReference type="NCBI Taxonomy" id="260670"/>
    <lineage>
        <taxon>Eukaryota</taxon>
        <taxon>Fungi</taxon>
        <taxon>Dikarya</taxon>
        <taxon>Ascomycota</taxon>
        <taxon>Pezizomycotina</taxon>
        <taxon>Sordariomycetes</taxon>
        <taxon>Sordariomycetidae</taxon>
        <taxon>Sordariales</taxon>
        <taxon>Lasiosphaeriaceae</taxon>
        <taxon>Lasiosphaeris</taxon>
    </lineage>
</organism>
<gene>
    <name evidence="1" type="ORF">B0H67DRAFT_646174</name>
</gene>
<reference evidence="1" key="1">
    <citation type="submission" date="2023-06" db="EMBL/GenBank/DDBJ databases">
        <title>Genome-scale phylogeny and comparative genomics of the fungal order Sordariales.</title>
        <authorList>
            <consortium name="Lawrence Berkeley National Laboratory"/>
            <person name="Hensen N."/>
            <person name="Bonometti L."/>
            <person name="Westerberg I."/>
            <person name="Brannstrom I.O."/>
            <person name="Guillou S."/>
            <person name="Cros-Aarteil S."/>
            <person name="Calhoun S."/>
            <person name="Haridas S."/>
            <person name="Kuo A."/>
            <person name="Mondo S."/>
            <person name="Pangilinan J."/>
            <person name="Riley R."/>
            <person name="Labutti K."/>
            <person name="Andreopoulos B."/>
            <person name="Lipzen A."/>
            <person name="Chen C."/>
            <person name="Yanf M."/>
            <person name="Daum C."/>
            <person name="Ng V."/>
            <person name="Clum A."/>
            <person name="Steindorff A."/>
            <person name="Ohm R."/>
            <person name="Martin F."/>
            <person name="Silar P."/>
            <person name="Natvig D."/>
            <person name="Lalanne C."/>
            <person name="Gautier V."/>
            <person name="Ament-Velasquez S.L."/>
            <person name="Kruys A."/>
            <person name="Hutchinson M.I."/>
            <person name="Powell A.J."/>
            <person name="Barry K."/>
            <person name="Miller A.N."/>
            <person name="Grigoriev I.V."/>
            <person name="Debuchy R."/>
            <person name="Gladieux P."/>
            <person name="Thoren M.H."/>
            <person name="Johannesson H."/>
        </authorList>
    </citation>
    <scope>NUCLEOTIDE SEQUENCE</scope>
    <source>
        <strain evidence="1">SMH4607-1</strain>
    </source>
</reference>
<evidence type="ECO:0008006" key="3">
    <source>
        <dbReference type="Google" id="ProtNLM"/>
    </source>
</evidence>
<sequence>MGSSVDTAPRLYHKIFFPKNDQFVGKSDVLKTMHSSLDHSGHDKHHRAAVLWGTGGIGKTQIATAYAHDRKEAGVPLILWINSETRLNLYQDFTDIALGLGLGGAVAGNHAANLFLVQKWLEKTTLTLVDYALATNWLLIFDNVVDYGLVSESWPLGAMGSALLTSRPEICDHLLRSIEVPKFDSNTGRDLILATVSRDCYAATE</sequence>
<dbReference type="AlphaFoldDB" id="A0AA40A7U8"/>
<dbReference type="SUPFAM" id="SSF52540">
    <property type="entry name" value="P-loop containing nucleoside triphosphate hydrolases"/>
    <property type="match status" value="1"/>
</dbReference>
<accession>A0AA40A7U8</accession>
<dbReference type="Proteomes" id="UP001172102">
    <property type="component" value="Unassembled WGS sequence"/>
</dbReference>
<dbReference type="PANTHER" id="PTHR35205">
    <property type="entry name" value="NB-ARC AND TPR DOMAIN PROTEIN"/>
    <property type="match status" value="1"/>
</dbReference>
<keyword evidence="2" id="KW-1185">Reference proteome</keyword>
<name>A0AA40A7U8_9PEZI</name>
<dbReference type="Gene3D" id="3.40.50.300">
    <property type="entry name" value="P-loop containing nucleotide triphosphate hydrolases"/>
    <property type="match status" value="1"/>
</dbReference>
<dbReference type="EMBL" id="JAUKUA010000005">
    <property type="protein sequence ID" value="KAK0710743.1"/>
    <property type="molecule type" value="Genomic_DNA"/>
</dbReference>
<evidence type="ECO:0000313" key="1">
    <source>
        <dbReference type="EMBL" id="KAK0710743.1"/>
    </source>
</evidence>
<evidence type="ECO:0000313" key="2">
    <source>
        <dbReference type="Proteomes" id="UP001172102"/>
    </source>
</evidence>
<protein>
    <recommendedName>
        <fullName evidence="3">NB-ARC domain-containing protein</fullName>
    </recommendedName>
</protein>
<dbReference type="InterPro" id="IPR027417">
    <property type="entry name" value="P-loop_NTPase"/>
</dbReference>
<comment type="caution">
    <text evidence="1">The sequence shown here is derived from an EMBL/GenBank/DDBJ whole genome shotgun (WGS) entry which is preliminary data.</text>
</comment>